<dbReference type="EC" id="1.7.1.17" evidence="6"/>
<keyword evidence="4 6" id="KW-0520">NAD</keyword>
<sequence length="216" mass="23435">MTHLLHVNASARGDASRSLELATRFIGELESIDDELAVDRLDVFDGSLPEFGTVAAGAKMATFAGQGHTAAEERAWSEARAVFDRFDAADAYVFNVPFWNAGVPYPLKQLVDVITQPGWAFAFSPESGYRGLLQGKRAFVVYTSGVYAEGLPPSFGADFTTTFFRDWLGFIGITDVEEVHFAPTVVNADVEGTRRAALDATLAAAHRFATTERFAA</sequence>
<keyword evidence="1 6" id="KW-0285">Flavoprotein</keyword>
<dbReference type="Gene3D" id="3.40.50.360">
    <property type="match status" value="1"/>
</dbReference>
<comment type="similarity">
    <text evidence="6">Belongs to the azoreductase type 1 family.</text>
</comment>
<evidence type="ECO:0000256" key="4">
    <source>
        <dbReference type="ARBA" id="ARBA00023027"/>
    </source>
</evidence>
<dbReference type="InterPro" id="IPR050104">
    <property type="entry name" value="FMN-dep_NADH:Q_OxRdtase_AzoR1"/>
</dbReference>
<dbReference type="SUPFAM" id="SSF52218">
    <property type="entry name" value="Flavoproteins"/>
    <property type="match status" value="1"/>
</dbReference>
<keyword evidence="2 6" id="KW-0288">FMN</keyword>
<keyword evidence="9" id="KW-1185">Reference proteome</keyword>
<name>A0A1N6GD17_9MICO</name>
<proteinExistence type="inferred from homology"/>
<comment type="catalytic activity">
    <reaction evidence="6">
        <text>2 a quinone + NADH + H(+) = 2 a 1,4-benzosemiquinone + NAD(+)</text>
        <dbReference type="Rhea" id="RHEA:65952"/>
        <dbReference type="ChEBI" id="CHEBI:15378"/>
        <dbReference type="ChEBI" id="CHEBI:57540"/>
        <dbReference type="ChEBI" id="CHEBI:57945"/>
        <dbReference type="ChEBI" id="CHEBI:132124"/>
        <dbReference type="ChEBI" id="CHEBI:134225"/>
    </reaction>
</comment>
<gene>
    <name evidence="6" type="primary">azoR</name>
    <name evidence="8" type="ORF">SAMN05443544_2475</name>
</gene>
<dbReference type="GO" id="GO:0010181">
    <property type="term" value="F:FMN binding"/>
    <property type="evidence" value="ECO:0007669"/>
    <property type="project" value="UniProtKB-UniRule"/>
</dbReference>
<organism evidence="8 9">
    <name type="scientific">Agromyces cerinus subsp. cerinus</name>
    <dbReference type="NCBI Taxonomy" id="232089"/>
    <lineage>
        <taxon>Bacteria</taxon>
        <taxon>Bacillati</taxon>
        <taxon>Actinomycetota</taxon>
        <taxon>Actinomycetes</taxon>
        <taxon>Micrococcales</taxon>
        <taxon>Microbacteriaceae</taxon>
        <taxon>Agromyces</taxon>
    </lineage>
</organism>
<evidence type="ECO:0000313" key="8">
    <source>
        <dbReference type="EMBL" id="SIO05391.1"/>
    </source>
</evidence>
<dbReference type="EC" id="1.6.5.-" evidence="6"/>
<evidence type="ECO:0000256" key="2">
    <source>
        <dbReference type="ARBA" id="ARBA00022643"/>
    </source>
</evidence>
<dbReference type="OrthoDB" id="9787136at2"/>
<comment type="function">
    <text evidence="6">Also exhibits azoreductase activity. Catalyzes the reductive cleavage of the azo bond in aromatic azo compounds to the corresponding amines.</text>
</comment>
<evidence type="ECO:0000259" key="7">
    <source>
        <dbReference type="Pfam" id="PF02525"/>
    </source>
</evidence>
<accession>A0A1N6GD17</accession>
<feature type="domain" description="Flavodoxin-like fold" evidence="7">
    <location>
        <begin position="3"/>
        <end position="200"/>
    </location>
</feature>
<dbReference type="HAMAP" id="MF_01216">
    <property type="entry name" value="Azoreductase_type1"/>
    <property type="match status" value="1"/>
</dbReference>
<comment type="caution">
    <text evidence="6">Lacks conserved residue(s) required for the propagation of feature annotation.</text>
</comment>
<dbReference type="PANTHER" id="PTHR43741">
    <property type="entry name" value="FMN-DEPENDENT NADH-AZOREDUCTASE 1"/>
    <property type="match status" value="1"/>
</dbReference>
<dbReference type="RefSeq" id="WP_074260626.1">
    <property type="nucleotide sequence ID" value="NZ_FSRJ01000003.1"/>
</dbReference>
<dbReference type="InterPro" id="IPR023048">
    <property type="entry name" value="NADH:quinone_OxRdtase_FMN_depd"/>
</dbReference>
<dbReference type="InterPro" id="IPR029039">
    <property type="entry name" value="Flavoprotein-like_sf"/>
</dbReference>
<dbReference type="GO" id="GO:0016652">
    <property type="term" value="F:oxidoreductase activity, acting on NAD(P)H as acceptor"/>
    <property type="evidence" value="ECO:0007669"/>
    <property type="project" value="UniProtKB-UniRule"/>
</dbReference>
<feature type="binding site" evidence="6">
    <location>
        <position position="10"/>
    </location>
    <ligand>
        <name>FMN</name>
        <dbReference type="ChEBI" id="CHEBI:58210"/>
    </ligand>
</feature>
<dbReference type="GO" id="GO:0016655">
    <property type="term" value="F:oxidoreductase activity, acting on NAD(P)H, quinone or similar compound as acceptor"/>
    <property type="evidence" value="ECO:0007669"/>
    <property type="project" value="InterPro"/>
</dbReference>
<comment type="function">
    <text evidence="6">Quinone reductase that provides resistance to thiol-specific stress caused by electrophilic quinones.</text>
</comment>
<dbReference type="EMBL" id="FSRJ01000003">
    <property type="protein sequence ID" value="SIO05391.1"/>
    <property type="molecule type" value="Genomic_DNA"/>
</dbReference>
<comment type="cofactor">
    <cofactor evidence="6">
        <name>FMN</name>
        <dbReference type="ChEBI" id="CHEBI:58210"/>
    </cofactor>
    <text evidence="6">Binds 1 FMN per subunit.</text>
</comment>
<dbReference type="Proteomes" id="UP000184699">
    <property type="component" value="Unassembled WGS sequence"/>
</dbReference>
<evidence type="ECO:0000256" key="3">
    <source>
        <dbReference type="ARBA" id="ARBA00023002"/>
    </source>
</evidence>
<comment type="catalytic activity">
    <reaction evidence="5">
        <text>N,N-dimethyl-1,4-phenylenediamine + anthranilate + 2 NAD(+) = 2-(4-dimethylaminophenyl)diazenylbenzoate + 2 NADH + 2 H(+)</text>
        <dbReference type="Rhea" id="RHEA:55872"/>
        <dbReference type="ChEBI" id="CHEBI:15378"/>
        <dbReference type="ChEBI" id="CHEBI:15783"/>
        <dbReference type="ChEBI" id="CHEBI:16567"/>
        <dbReference type="ChEBI" id="CHEBI:57540"/>
        <dbReference type="ChEBI" id="CHEBI:57945"/>
        <dbReference type="ChEBI" id="CHEBI:71579"/>
        <dbReference type="EC" id="1.7.1.17"/>
    </reaction>
    <physiologicalReaction direction="right-to-left" evidence="5">
        <dbReference type="Rhea" id="RHEA:55874"/>
    </physiologicalReaction>
</comment>
<evidence type="ECO:0000256" key="6">
    <source>
        <dbReference type="HAMAP-Rule" id="MF_01216"/>
    </source>
</evidence>
<evidence type="ECO:0000256" key="1">
    <source>
        <dbReference type="ARBA" id="ARBA00022630"/>
    </source>
</evidence>
<evidence type="ECO:0000313" key="9">
    <source>
        <dbReference type="Proteomes" id="UP000184699"/>
    </source>
</evidence>
<dbReference type="Pfam" id="PF02525">
    <property type="entry name" value="Flavodoxin_2"/>
    <property type="match status" value="1"/>
</dbReference>
<feature type="binding site" evidence="6">
    <location>
        <begin position="16"/>
        <end position="18"/>
    </location>
    <ligand>
        <name>FMN</name>
        <dbReference type="ChEBI" id="CHEBI:58210"/>
    </ligand>
</feature>
<protein>
    <recommendedName>
        <fullName evidence="6">FMN dependent NADH:quinone oxidoreductase</fullName>
        <ecNumber evidence="6">1.6.5.-</ecNumber>
    </recommendedName>
    <alternativeName>
        <fullName evidence="6">Azo-dye reductase</fullName>
    </alternativeName>
    <alternativeName>
        <fullName evidence="6">FMN-dependent NADH-azo compound oxidoreductase</fullName>
    </alternativeName>
    <alternativeName>
        <fullName evidence="6">FMN-dependent NADH-azoreductase</fullName>
        <ecNumber evidence="6">1.7.1.17</ecNumber>
    </alternativeName>
</protein>
<reference evidence="9" key="1">
    <citation type="submission" date="2016-11" db="EMBL/GenBank/DDBJ databases">
        <authorList>
            <person name="Varghese N."/>
            <person name="Submissions S."/>
        </authorList>
    </citation>
    <scope>NUCLEOTIDE SEQUENCE [LARGE SCALE GENOMIC DNA]</scope>
    <source>
        <strain evidence="9">DSM 8595</strain>
    </source>
</reference>
<dbReference type="AlphaFoldDB" id="A0A1N6GD17"/>
<keyword evidence="3 6" id="KW-0560">Oxidoreductase</keyword>
<dbReference type="PANTHER" id="PTHR43741:SF4">
    <property type="entry name" value="FMN-DEPENDENT NADH:QUINONE OXIDOREDUCTASE"/>
    <property type="match status" value="1"/>
</dbReference>
<dbReference type="InterPro" id="IPR003680">
    <property type="entry name" value="Flavodoxin_fold"/>
</dbReference>
<dbReference type="GO" id="GO:0009055">
    <property type="term" value="F:electron transfer activity"/>
    <property type="evidence" value="ECO:0007669"/>
    <property type="project" value="UniProtKB-UniRule"/>
</dbReference>
<evidence type="ECO:0000256" key="5">
    <source>
        <dbReference type="ARBA" id="ARBA00048542"/>
    </source>
</evidence>
<comment type="subunit">
    <text evidence="6">Homodimer.</text>
</comment>
<dbReference type="STRING" id="232089.SAMN05443544_2475"/>